<sequence length="362" mass="41986">MYRVKVDFSVPTEVECEEPTVHLIVKAAIAELEEALTTFDVYKKEVEFYNKIVPKFNEKLKDLNESQLLPECFGVCAKRKIMVIEDLNARGYNILPGQNKCNIPETKAILKRTAAFNAIGAILRQDQPDIFTTFTSSHLSRDVSVFTDMYSGMYDALLDTVSSWSDFSKYHEKMIRFREHFVEKVHQALDVNPEHFNALVHNDLWPPNIMVKDGGNSSEEEPFESITFIDFQNTLWGSPTVDLHLFLNMSVSESYKPNRFDELVEFHHSQLVNYLHQLKYKGHIPTWSEFHSQYLQRNVLAFVATCMEQAITIGNTGDVVYNDLIKNDEKSMKIKRQLYQKPTVQIILRKMIPFYDQIGTFD</sequence>
<organism evidence="2 3">
    <name type="scientific">Pseudolycoriella hygida</name>
    <dbReference type="NCBI Taxonomy" id="35572"/>
    <lineage>
        <taxon>Eukaryota</taxon>
        <taxon>Metazoa</taxon>
        <taxon>Ecdysozoa</taxon>
        <taxon>Arthropoda</taxon>
        <taxon>Hexapoda</taxon>
        <taxon>Insecta</taxon>
        <taxon>Pterygota</taxon>
        <taxon>Neoptera</taxon>
        <taxon>Endopterygota</taxon>
        <taxon>Diptera</taxon>
        <taxon>Nematocera</taxon>
        <taxon>Sciaroidea</taxon>
        <taxon>Sciaridae</taxon>
        <taxon>Pseudolycoriella</taxon>
    </lineage>
</organism>
<dbReference type="PANTHER" id="PTHR11012:SF56">
    <property type="entry name" value="CHK KINASE-LIKE DOMAIN-CONTAINING PROTEIN-RELATED"/>
    <property type="match status" value="1"/>
</dbReference>
<dbReference type="Pfam" id="PF02958">
    <property type="entry name" value="EcKL"/>
    <property type="match status" value="1"/>
</dbReference>
<dbReference type="EMBL" id="WJQU01003117">
    <property type="protein sequence ID" value="KAJ6627590.1"/>
    <property type="molecule type" value="Genomic_DNA"/>
</dbReference>
<dbReference type="Gene3D" id="3.90.1200.10">
    <property type="match status" value="1"/>
</dbReference>
<name>A0A9Q0MJ93_9DIPT</name>
<reference evidence="2" key="1">
    <citation type="submission" date="2022-07" db="EMBL/GenBank/DDBJ databases">
        <authorList>
            <person name="Trinca V."/>
            <person name="Uliana J.V.C."/>
            <person name="Torres T.T."/>
            <person name="Ward R.J."/>
            <person name="Monesi N."/>
        </authorList>
    </citation>
    <scope>NUCLEOTIDE SEQUENCE</scope>
    <source>
        <strain evidence="2">HSMRA1968</strain>
        <tissue evidence="2">Whole embryos</tissue>
    </source>
</reference>
<feature type="domain" description="CHK kinase-like" evidence="1">
    <location>
        <begin position="82"/>
        <end position="277"/>
    </location>
</feature>
<proteinExistence type="predicted"/>
<keyword evidence="3" id="KW-1185">Reference proteome</keyword>
<evidence type="ECO:0000313" key="3">
    <source>
        <dbReference type="Proteomes" id="UP001151699"/>
    </source>
</evidence>
<dbReference type="InterPro" id="IPR011009">
    <property type="entry name" value="Kinase-like_dom_sf"/>
</dbReference>
<protein>
    <recommendedName>
        <fullName evidence="1">CHK kinase-like domain-containing protein</fullName>
    </recommendedName>
</protein>
<dbReference type="SMART" id="SM00587">
    <property type="entry name" value="CHK"/>
    <property type="match status" value="1"/>
</dbReference>
<dbReference type="SUPFAM" id="SSF56112">
    <property type="entry name" value="Protein kinase-like (PK-like)"/>
    <property type="match status" value="1"/>
</dbReference>
<dbReference type="InterPro" id="IPR004119">
    <property type="entry name" value="EcKL"/>
</dbReference>
<dbReference type="InterPro" id="IPR015897">
    <property type="entry name" value="CHK_kinase-like"/>
</dbReference>
<evidence type="ECO:0000259" key="1">
    <source>
        <dbReference type="SMART" id="SM00587"/>
    </source>
</evidence>
<dbReference type="Proteomes" id="UP001151699">
    <property type="component" value="Unassembled WGS sequence"/>
</dbReference>
<evidence type="ECO:0000313" key="2">
    <source>
        <dbReference type="EMBL" id="KAJ6627590.1"/>
    </source>
</evidence>
<dbReference type="PANTHER" id="PTHR11012">
    <property type="entry name" value="PROTEIN KINASE-LIKE DOMAIN-CONTAINING"/>
    <property type="match status" value="1"/>
</dbReference>
<dbReference type="AlphaFoldDB" id="A0A9Q0MJ93"/>
<accession>A0A9Q0MJ93</accession>
<dbReference type="OrthoDB" id="411145at2759"/>
<comment type="caution">
    <text evidence="2">The sequence shown here is derived from an EMBL/GenBank/DDBJ whole genome shotgun (WGS) entry which is preliminary data.</text>
</comment>
<gene>
    <name evidence="2" type="ORF">Bhyg_17132</name>
</gene>